<evidence type="ECO:0000313" key="7">
    <source>
        <dbReference type="Proteomes" id="UP001595533"/>
    </source>
</evidence>
<evidence type="ECO:0000313" key="6">
    <source>
        <dbReference type="EMBL" id="MFC3195317.1"/>
    </source>
</evidence>
<comment type="caution">
    <text evidence="6">The sequence shown here is derived from an EMBL/GenBank/DDBJ whole genome shotgun (WGS) entry which is preliminary data.</text>
</comment>
<accession>A0ABV7JDP5</accession>
<evidence type="ECO:0000256" key="3">
    <source>
        <dbReference type="ARBA" id="ARBA00022989"/>
    </source>
</evidence>
<dbReference type="Proteomes" id="UP001595533">
    <property type="component" value="Unassembled WGS sequence"/>
</dbReference>
<comment type="subcellular location">
    <subcellularLocation>
        <location evidence="1">Endomembrane system</location>
        <topology evidence="1">Multi-pass membrane protein</topology>
    </subcellularLocation>
</comment>
<dbReference type="InterPro" id="IPR010652">
    <property type="entry name" value="DUF1232"/>
</dbReference>
<feature type="domain" description="DUF1232" evidence="5">
    <location>
        <begin position="82"/>
        <end position="110"/>
    </location>
</feature>
<sequence>MATVSIDIDDQVKAHFNKFIEEHGTNIDSADVKEALEKVAEVRANCTDGYVVDQVGCLQMMLSMVEDPTWVITDGNKEKINATIKYFIDDNDVIPDHIPGIGYVDDCIVIDGTMDDVEEEMMEFKDFCRARLVYAKNGPFSLEEWEDIKDQEAVSRARNRRFKKAKRSRRW</sequence>
<name>A0ABV7JDP5_9GAMM</name>
<evidence type="ECO:0000256" key="2">
    <source>
        <dbReference type="ARBA" id="ARBA00022692"/>
    </source>
</evidence>
<protein>
    <submittedName>
        <fullName evidence="6">YkvA family protein</fullName>
    </submittedName>
</protein>
<reference evidence="7" key="1">
    <citation type="journal article" date="2019" name="Int. J. Syst. Evol. Microbiol.">
        <title>The Global Catalogue of Microorganisms (GCM) 10K type strain sequencing project: providing services to taxonomists for standard genome sequencing and annotation.</title>
        <authorList>
            <consortium name="The Broad Institute Genomics Platform"/>
            <consortium name="The Broad Institute Genome Sequencing Center for Infectious Disease"/>
            <person name="Wu L."/>
            <person name="Ma J."/>
        </authorList>
    </citation>
    <scope>NUCLEOTIDE SEQUENCE [LARGE SCALE GENOMIC DNA]</scope>
    <source>
        <strain evidence="7">KCTC 42953</strain>
    </source>
</reference>
<evidence type="ECO:0000256" key="4">
    <source>
        <dbReference type="ARBA" id="ARBA00023136"/>
    </source>
</evidence>
<keyword evidence="4" id="KW-0472">Membrane</keyword>
<keyword evidence="3" id="KW-1133">Transmembrane helix</keyword>
<gene>
    <name evidence="6" type="ORF">ACFODZ_13775</name>
</gene>
<dbReference type="RefSeq" id="WP_077411585.1">
    <property type="nucleotide sequence ID" value="NZ_JBHRTS010000007.1"/>
</dbReference>
<evidence type="ECO:0000256" key="1">
    <source>
        <dbReference type="ARBA" id="ARBA00004127"/>
    </source>
</evidence>
<evidence type="ECO:0000259" key="5">
    <source>
        <dbReference type="Pfam" id="PF06803"/>
    </source>
</evidence>
<organism evidence="6 7">
    <name type="scientific">Marinicella sediminis</name>
    <dbReference type="NCBI Taxonomy" id="1792834"/>
    <lineage>
        <taxon>Bacteria</taxon>
        <taxon>Pseudomonadati</taxon>
        <taxon>Pseudomonadota</taxon>
        <taxon>Gammaproteobacteria</taxon>
        <taxon>Lysobacterales</taxon>
        <taxon>Marinicellaceae</taxon>
        <taxon>Marinicella</taxon>
    </lineage>
</organism>
<dbReference type="Pfam" id="PF06803">
    <property type="entry name" value="DUF1232"/>
    <property type="match status" value="1"/>
</dbReference>
<proteinExistence type="predicted"/>
<dbReference type="EMBL" id="JBHRTS010000007">
    <property type="protein sequence ID" value="MFC3195317.1"/>
    <property type="molecule type" value="Genomic_DNA"/>
</dbReference>
<keyword evidence="2" id="KW-0812">Transmembrane</keyword>
<keyword evidence="7" id="KW-1185">Reference proteome</keyword>